<evidence type="ECO:0000313" key="3">
    <source>
        <dbReference type="Proteomes" id="UP000481861"/>
    </source>
</evidence>
<name>A0A7C8I9Y8_9PLEO</name>
<dbReference type="EMBL" id="JAADJZ010000018">
    <property type="protein sequence ID" value="KAF2868850.1"/>
    <property type="molecule type" value="Genomic_DNA"/>
</dbReference>
<accession>A0A7C8I9Y8</accession>
<feature type="compositionally biased region" description="Basic and acidic residues" evidence="1">
    <location>
        <begin position="391"/>
        <end position="401"/>
    </location>
</feature>
<feature type="compositionally biased region" description="Low complexity" evidence="1">
    <location>
        <begin position="337"/>
        <end position="357"/>
    </location>
</feature>
<dbReference type="OrthoDB" id="2587563at2759"/>
<feature type="compositionally biased region" description="Basic and acidic residues" evidence="1">
    <location>
        <begin position="281"/>
        <end position="336"/>
    </location>
</feature>
<comment type="caution">
    <text evidence="2">The sequence shown here is derived from an EMBL/GenBank/DDBJ whole genome shotgun (WGS) entry which is preliminary data.</text>
</comment>
<feature type="region of interest" description="Disordered" evidence="1">
    <location>
        <begin position="259"/>
        <end position="560"/>
    </location>
</feature>
<feature type="compositionally biased region" description="Low complexity" evidence="1">
    <location>
        <begin position="439"/>
        <end position="452"/>
    </location>
</feature>
<feature type="compositionally biased region" description="Low complexity" evidence="1">
    <location>
        <begin position="546"/>
        <end position="560"/>
    </location>
</feature>
<dbReference type="Proteomes" id="UP000481861">
    <property type="component" value="Unassembled WGS sequence"/>
</dbReference>
<keyword evidence="3" id="KW-1185">Reference proteome</keyword>
<feature type="region of interest" description="Disordered" evidence="1">
    <location>
        <begin position="123"/>
        <end position="144"/>
    </location>
</feature>
<proteinExistence type="predicted"/>
<dbReference type="GO" id="GO:0016567">
    <property type="term" value="P:protein ubiquitination"/>
    <property type="evidence" value="ECO:0007669"/>
    <property type="project" value="UniProtKB-UniPathway"/>
</dbReference>
<feature type="compositionally biased region" description="Polar residues" evidence="1">
    <location>
        <begin position="413"/>
        <end position="426"/>
    </location>
</feature>
<feature type="compositionally biased region" description="Low complexity" evidence="1">
    <location>
        <begin position="126"/>
        <end position="137"/>
    </location>
</feature>
<evidence type="ECO:0000313" key="2">
    <source>
        <dbReference type="EMBL" id="KAF2868850.1"/>
    </source>
</evidence>
<reference evidence="2 3" key="1">
    <citation type="submission" date="2020-01" db="EMBL/GenBank/DDBJ databases">
        <authorList>
            <consortium name="DOE Joint Genome Institute"/>
            <person name="Haridas S."/>
            <person name="Albert R."/>
            <person name="Binder M."/>
            <person name="Bloem J."/>
            <person name="Labutti K."/>
            <person name="Salamov A."/>
            <person name="Andreopoulos B."/>
            <person name="Baker S.E."/>
            <person name="Barry K."/>
            <person name="Bills G."/>
            <person name="Bluhm B.H."/>
            <person name="Cannon C."/>
            <person name="Castanera R."/>
            <person name="Culley D.E."/>
            <person name="Daum C."/>
            <person name="Ezra D."/>
            <person name="Gonzalez J.B."/>
            <person name="Henrissat B."/>
            <person name="Kuo A."/>
            <person name="Liang C."/>
            <person name="Lipzen A."/>
            <person name="Lutzoni F."/>
            <person name="Magnuson J."/>
            <person name="Mondo S."/>
            <person name="Nolan M."/>
            <person name="Ohm R."/>
            <person name="Pangilinan J."/>
            <person name="Park H.-J.H."/>
            <person name="Ramirez L."/>
            <person name="Alfaro M."/>
            <person name="Sun H."/>
            <person name="Tritt A."/>
            <person name="Yoshinaga Y."/>
            <person name="Zwiers L.-H.L."/>
            <person name="Turgeon B.G."/>
            <person name="Goodwin S.B."/>
            <person name="Spatafora J.W."/>
            <person name="Crous P.W."/>
            <person name="Grigoriev I.V."/>
        </authorList>
    </citation>
    <scope>NUCLEOTIDE SEQUENCE [LARGE SCALE GENOMIC DNA]</scope>
    <source>
        <strain evidence="2 3">CBS 611.86</strain>
    </source>
</reference>
<dbReference type="UniPathway" id="UPA00143"/>
<evidence type="ECO:0000256" key="1">
    <source>
        <dbReference type="SAM" id="MobiDB-lite"/>
    </source>
</evidence>
<organism evidence="2 3">
    <name type="scientific">Massariosphaeria phaeospora</name>
    <dbReference type="NCBI Taxonomy" id="100035"/>
    <lineage>
        <taxon>Eukaryota</taxon>
        <taxon>Fungi</taxon>
        <taxon>Dikarya</taxon>
        <taxon>Ascomycota</taxon>
        <taxon>Pezizomycotina</taxon>
        <taxon>Dothideomycetes</taxon>
        <taxon>Pleosporomycetidae</taxon>
        <taxon>Pleosporales</taxon>
        <taxon>Pleosporales incertae sedis</taxon>
        <taxon>Massariosphaeria</taxon>
    </lineage>
</organism>
<protein>
    <submittedName>
        <fullName evidence="2">Uncharacterized protein</fullName>
    </submittedName>
</protein>
<dbReference type="AlphaFoldDB" id="A0A7C8I9Y8"/>
<sequence>MRKEHPALTTTQQLKYGEKTHLLQSSPETYRYELYHASKAGTAAEFEFAGLINHSLVVQQAQDVTAGVDNALEQLKSSMAAISELKEANKTIVGDATPNRTPGHRRFPSKGFKPQHLAAANSPLLSVPSSPMTKKPPTSQPGSNHELLLNALRTPLIHLLAVQPAKEVYLAETCRTSLANVRDLLPKIAKRSSDDTEKWQLSDKSFREFNPWKFTYSKHEDREQAINSAIKSFDRLRLAKDDKLWQMLLPREERGQGKCLSRLTVKAPDPKPATPLHKMPKPNDRKPAAKKAEDRDGEREAKKAAKEKERELHPKPKKAVKEKAVVKEKVKAERAKPATAPATSTPKPAAPSTSTSTPHRHTPTTETSKIRSKKAAPTSDNSTPRVKPKMPVRDLQRERAPRPSKPAMPVNTKPKNPSPLSASPPVNASDFEDDHPVHKALSAAPSPAKPSSGNSDRSLKRKANDTDSDIHNHNLAVKRPHADRPPPNHTPSSSNGRLNGSTPSSNNSLKRKSDESSSSNTPTNKVRKVTNIDTGLASRYPTHSQTSPGDSSSATTSPSFSLSFRQTVELSQKFQKYYKRYETLYWQLTESDTPPTDAQRGELLNMHKKLQEMKREIKAGAVHR</sequence>
<feature type="compositionally biased region" description="Basic and acidic residues" evidence="1">
    <location>
        <begin position="462"/>
        <end position="472"/>
    </location>
</feature>
<feature type="compositionally biased region" description="Polar residues" evidence="1">
    <location>
        <begin position="490"/>
        <end position="507"/>
    </location>
</feature>
<gene>
    <name evidence="2" type="ORF">BDV95DRAFT_499907</name>
</gene>